<dbReference type="RefSeq" id="WP_367957076.1">
    <property type="nucleotide sequence ID" value="NZ_JBDPGJ010000008.1"/>
</dbReference>
<protein>
    <submittedName>
        <fullName evidence="1">Uncharacterized protein</fullName>
    </submittedName>
</protein>
<proteinExistence type="predicted"/>
<sequence length="63" mass="6758">MGQKFLATPEEEFDFERIARSQTDPFNDALVSVVAWVGGSVPTTAVAQEGTGEDDLQQLASAE</sequence>
<comment type="caution">
    <text evidence="1">The sequence shown here is derived from an EMBL/GenBank/DDBJ whole genome shotgun (WGS) entry which is preliminary data.</text>
</comment>
<evidence type="ECO:0000313" key="1">
    <source>
        <dbReference type="EMBL" id="MEX0409223.1"/>
    </source>
</evidence>
<dbReference type="Proteomes" id="UP001556692">
    <property type="component" value="Unassembled WGS sequence"/>
</dbReference>
<name>A0ABV3SSQ7_9HYPH</name>
<evidence type="ECO:0000313" key="2">
    <source>
        <dbReference type="Proteomes" id="UP001556692"/>
    </source>
</evidence>
<organism evidence="1 2">
    <name type="scientific">Aquibium pacificus</name>
    <dbReference type="NCBI Taxonomy" id="3153579"/>
    <lineage>
        <taxon>Bacteria</taxon>
        <taxon>Pseudomonadati</taxon>
        <taxon>Pseudomonadota</taxon>
        <taxon>Alphaproteobacteria</taxon>
        <taxon>Hyphomicrobiales</taxon>
        <taxon>Phyllobacteriaceae</taxon>
        <taxon>Aquibium</taxon>
    </lineage>
</organism>
<keyword evidence="2" id="KW-1185">Reference proteome</keyword>
<dbReference type="EMBL" id="JBDPGJ010000008">
    <property type="protein sequence ID" value="MEX0409223.1"/>
    <property type="molecule type" value="Genomic_DNA"/>
</dbReference>
<reference evidence="1 2" key="1">
    <citation type="submission" date="2024-05" db="EMBL/GenBank/DDBJ databases">
        <authorList>
            <person name="Jiang F."/>
        </authorList>
    </citation>
    <scope>NUCLEOTIDE SEQUENCE [LARGE SCALE GENOMIC DNA]</scope>
    <source>
        <strain evidence="1 2">LZ166</strain>
    </source>
</reference>
<gene>
    <name evidence="1" type="ORF">ABGN05_26625</name>
</gene>
<accession>A0ABV3SSQ7</accession>